<evidence type="ECO:0000259" key="3">
    <source>
        <dbReference type="Pfam" id="PF00931"/>
    </source>
</evidence>
<accession>A0A565C316</accession>
<comment type="caution">
    <text evidence="4">The sequence shown here is derived from an EMBL/GenBank/DDBJ whole genome shotgun (WGS) entry which is preliminary data.</text>
</comment>
<dbReference type="PRINTS" id="PR00364">
    <property type="entry name" value="DISEASERSIST"/>
</dbReference>
<evidence type="ECO:0000313" key="4">
    <source>
        <dbReference type="EMBL" id="VVB08056.1"/>
    </source>
</evidence>
<dbReference type="PANTHER" id="PTHR36766">
    <property type="entry name" value="PLANT BROAD-SPECTRUM MILDEW RESISTANCE PROTEIN RPW8"/>
    <property type="match status" value="1"/>
</dbReference>
<feature type="domain" description="NB-ARC" evidence="3">
    <location>
        <begin position="37"/>
        <end position="221"/>
    </location>
</feature>
<dbReference type="InterPro" id="IPR027417">
    <property type="entry name" value="P-loop_NTPase"/>
</dbReference>
<evidence type="ECO:0000313" key="5">
    <source>
        <dbReference type="Proteomes" id="UP000489600"/>
    </source>
</evidence>
<keyword evidence="1" id="KW-0611">Plant defense</keyword>
<dbReference type="AlphaFoldDB" id="A0A565C316"/>
<dbReference type="GO" id="GO:0043531">
    <property type="term" value="F:ADP binding"/>
    <property type="evidence" value="ECO:0007669"/>
    <property type="project" value="InterPro"/>
</dbReference>
<dbReference type="EMBL" id="CABITT030000006">
    <property type="protein sequence ID" value="VVB08056.1"/>
    <property type="molecule type" value="Genomic_DNA"/>
</dbReference>
<dbReference type="Gene3D" id="3.40.50.300">
    <property type="entry name" value="P-loop containing nucleotide triphosphate hydrolases"/>
    <property type="match status" value="1"/>
</dbReference>
<dbReference type="GO" id="GO:0006952">
    <property type="term" value="P:defense response"/>
    <property type="evidence" value="ECO:0007669"/>
    <property type="project" value="UniProtKB-KW"/>
</dbReference>
<feature type="region of interest" description="Disordered" evidence="2">
    <location>
        <begin position="1"/>
        <end position="20"/>
    </location>
</feature>
<dbReference type="Pfam" id="PF00931">
    <property type="entry name" value="NB-ARC"/>
    <property type="match status" value="1"/>
</dbReference>
<protein>
    <recommendedName>
        <fullName evidence="3">NB-ARC domain-containing protein</fullName>
    </recommendedName>
</protein>
<feature type="region of interest" description="Disordered" evidence="2">
    <location>
        <begin position="264"/>
        <end position="283"/>
    </location>
</feature>
<dbReference type="SUPFAM" id="SSF52540">
    <property type="entry name" value="P-loop containing nucleoside triphosphate hydrolases"/>
    <property type="match status" value="1"/>
</dbReference>
<keyword evidence="5" id="KW-1185">Reference proteome</keyword>
<evidence type="ECO:0000256" key="2">
    <source>
        <dbReference type="SAM" id="MobiDB-lite"/>
    </source>
</evidence>
<dbReference type="OrthoDB" id="1900634at2759"/>
<dbReference type="PANTHER" id="PTHR36766:SF41">
    <property type="entry name" value="AAA+ ATPASE DOMAIN-CONTAINING PROTEIN"/>
    <property type="match status" value="1"/>
</dbReference>
<dbReference type="InterPro" id="IPR002182">
    <property type="entry name" value="NB-ARC"/>
</dbReference>
<organism evidence="4 5">
    <name type="scientific">Arabis nemorensis</name>
    <dbReference type="NCBI Taxonomy" id="586526"/>
    <lineage>
        <taxon>Eukaryota</taxon>
        <taxon>Viridiplantae</taxon>
        <taxon>Streptophyta</taxon>
        <taxon>Embryophyta</taxon>
        <taxon>Tracheophyta</taxon>
        <taxon>Spermatophyta</taxon>
        <taxon>Magnoliopsida</taxon>
        <taxon>eudicotyledons</taxon>
        <taxon>Gunneridae</taxon>
        <taxon>Pentapetalae</taxon>
        <taxon>rosids</taxon>
        <taxon>malvids</taxon>
        <taxon>Brassicales</taxon>
        <taxon>Brassicaceae</taxon>
        <taxon>Arabideae</taxon>
        <taxon>Arabis</taxon>
    </lineage>
</organism>
<name>A0A565C316_9BRAS</name>
<sequence>MTKPYRGMTRPGSRRRIRELTSSERKTKYCRDDVYYEFKTLVIVGEYGVGKTALCKMIFNNIDVKRVYAPRIWVSMHSQETEGGEDKKISVLKRILELKMTWETDAETATEKELSALLYALHLDLRFKKYLIVFDDVREEDDWKEILEDDEEKLKEDERWGKYLSDGFHKGSGGRVIYTTRDEKKNLANKLVAKEHEIHRLWPLTDPKSVWDIYEAAVTENGIKEPPRNDKKCIDELMSKSRGLPLAARMIAKLESVFLDDETVPQKGTTYGTTASANQPTSE</sequence>
<proteinExistence type="predicted"/>
<feature type="compositionally biased region" description="Polar residues" evidence="2">
    <location>
        <begin position="266"/>
        <end position="283"/>
    </location>
</feature>
<reference evidence="4" key="1">
    <citation type="submission" date="2019-07" db="EMBL/GenBank/DDBJ databases">
        <authorList>
            <person name="Dittberner H."/>
        </authorList>
    </citation>
    <scope>NUCLEOTIDE SEQUENCE [LARGE SCALE GENOMIC DNA]</scope>
</reference>
<dbReference type="Proteomes" id="UP000489600">
    <property type="component" value="Unassembled WGS sequence"/>
</dbReference>
<gene>
    <name evidence="4" type="ORF">ANE_LOCUS18500</name>
</gene>
<evidence type="ECO:0000256" key="1">
    <source>
        <dbReference type="ARBA" id="ARBA00022821"/>
    </source>
</evidence>